<reference evidence="2" key="1">
    <citation type="submission" date="2018-12" db="EMBL/GenBank/DDBJ databases">
        <title>Bacillus chawlae sp. nov., Bacillus glennii sp. nov., and Bacillus saganii sp. nov. Isolated from the Vehicle Assembly Building at Kennedy Space Center where the Viking Spacecraft were Assembled.</title>
        <authorList>
            <person name="Seuylemezian A."/>
            <person name="Vaishampayan P."/>
        </authorList>
    </citation>
    <scope>NUCLEOTIDE SEQUENCE [LARGE SCALE GENOMIC DNA]</scope>
    <source>
        <strain evidence="2">DSM 13966</strain>
    </source>
</reference>
<gene>
    <name evidence="1" type="ORF">EJA10_02515</name>
</gene>
<name>A0A3R9ED38_9BACI</name>
<dbReference type="OrthoDB" id="161597at2"/>
<proteinExistence type="predicted"/>
<protein>
    <recommendedName>
        <fullName evidence="3">Peptide ABC transporter permease</fullName>
    </recommendedName>
</protein>
<dbReference type="Proteomes" id="UP000279911">
    <property type="component" value="Unassembled WGS sequence"/>
</dbReference>
<evidence type="ECO:0000313" key="2">
    <source>
        <dbReference type="Proteomes" id="UP000279911"/>
    </source>
</evidence>
<accession>A0A3R9ED38</accession>
<dbReference type="AlphaFoldDB" id="A0A3R9ED38"/>
<sequence>MMNLINRITLDLKKSNLTQYWPDFKIVAFALYDSSNVYLFNHPNHRDLPNTYQTIEWNEQFVGCTLILFEEYPTAIVNLEMFNDYESLYSIIVHELFHGYQYLKDEKRFPDEILGITYPLTNENIGLRNQERFHLYHALLEKDIQKKKFHVCAFMTLRDHRAVKIGEYHSYERMIETVEGPAWYVEFMAYEEKSQLEYISVLQKYGEYLIDPYESASNIRRSCYSSGLAMCFLLDELSPGWKVDYLDREETLYDFFKGKVSYVPIDHIELASDTEGVIQYAIGNREKEFRWFEELEGELLIIEGEMRTTSFDPMNIILLDNRLLHKNFLKVNLGSDEFLIQQPVLASFIDRIQIMNKMQLKLKKEPIVNNDSITVESIGVIKGRYHKQGTNHHLYLHAQRSEISK</sequence>
<comment type="caution">
    <text evidence="1">The sequence shown here is derived from an EMBL/GenBank/DDBJ whole genome shotgun (WGS) entry which is preliminary data.</text>
</comment>
<evidence type="ECO:0008006" key="3">
    <source>
        <dbReference type="Google" id="ProtNLM"/>
    </source>
</evidence>
<evidence type="ECO:0000313" key="1">
    <source>
        <dbReference type="EMBL" id="RSD29105.1"/>
    </source>
</evidence>
<organism evidence="1 2">
    <name type="scientific">Mesobacillus subterraneus</name>
    <dbReference type="NCBI Taxonomy" id="285983"/>
    <lineage>
        <taxon>Bacteria</taxon>
        <taxon>Bacillati</taxon>
        <taxon>Bacillota</taxon>
        <taxon>Bacilli</taxon>
        <taxon>Bacillales</taxon>
        <taxon>Bacillaceae</taxon>
        <taxon>Mesobacillus</taxon>
    </lineage>
</organism>
<dbReference type="EMBL" id="RSFW01000003">
    <property type="protein sequence ID" value="RSD29105.1"/>
    <property type="molecule type" value="Genomic_DNA"/>
</dbReference>